<reference evidence="4" key="2">
    <citation type="submission" date="2019-09" db="UniProtKB">
        <authorList>
            <consortium name="WormBaseParasite"/>
        </authorList>
    </citation>
    <scope>IDENTIFICATION</scope>
</reference>
<name>A0A183FK39_HELPZ</name>
<evidence type="ECO:0000313" key="2">
    <source>
        <dbReference type="EMBL" id="VDO72396.1"/>
    </source>
</evidence>
<feature type="signal peptide" evidence="1">
    <location>
        <begin position="1"/>
        <end position="19"/>
    </location>
</feature>
<dbReference type="EMBL" id="UZAH01025898">
    <property type="protein sequence ID" value="VDO72396.1"/>
    <property type="molecule type" value="Genomic_DNA"/>
</dbReference>
<accession>A0A183FK39</accession>
<proteinExistence type="predicted"/>
<dbReference type="AlphaFoldDB" id="A0A183FK39"/>
<accession>A0A3P7XF01</accession>
<feature type="chain" id="PRO_5044551481" evidence="1">
    <location>
        <begin position="20"/>
        <end position="223"/>
    </location>
</feature>
<reference evidence="2 3" key="1">
    <citation type="submission" date="2018-11" db="EMBL/GenBank/DDBJ databases">
        <authorList>
            <consortium name="Pathogen Informatics"/>
        </authorList>
    </citation>
    <scope>NUCLEOTIDE SEQUENCE [LARGE SCALE GENOMIC DNA]</scope>
</reference>
<dbReference type="Proteomes" id="UP000050761">
    <property type="component" value="Unassembled WGS sequence"/>
</dbReference>
<evidence type="ECO:0000313" key="3">
    <source>
        <dbReference type="Proteomes" id="UP000050761"/>
    </source>
</evidence>
<keyword evidence="1" id="KW-0732">Signal</keyword>
<gene>
    <name evidence="2" type="ORF">HPBE_LOCUS7467</name>
</gene>
<keyword evidence="3" id="KW-1185">Reference proteome</keyword>
<sequence length="223" mass="25214">MSWLRSKVVLAVLLTGAFTAEVPPGVTDDTSLVEPPMKEEAVNESFELPPEAEWLPGRDSKEPIDGINAALQTMLPLLEPLKQSESQALQNLAKTVSANLGKEPGTRTEKDYANIMDAARSFVRLYWEPRLDRHSAHDVRVLQVFTTWVSYVVGAFRDSKWTKLNEAWPAIEKEAKEGWHSMADYVKKTKNGTALDPKDNYAIHWIELNSILYSLIRFLAYPK</sequence>
<organism evidence="3 4">
    <name type="scientific">Heligmosomoides polygyrus</name>
    <name type="common">Parasitic roundworm</name>
    <dbReference type="NCBI Taxonomy" id="6339"/>
    <lineage>
        <taxon>Eukaryota</taxon>
        <taxon>Metazoa</taxon>
        <taxon>Ecdysozoa</taxon>
        <taxon>Nematoda</taxon>
        <taxon>Chromadorea</taxon>
        <taxon>Rhabditida</taxon>
        <taxon>Rhabditina</taxon>
        <taxon>Rhabditomorpha</taxon>
        <taxon>Strongyloidea</taxon>
        <taxon>Heligmosomidae</taxon>
        <taxon>Heligmosomoides</taxon>
    </lineage>
</organism>
<evidence type="ECO:0000256" key="1">
    <source>
        <dbReference type="SAM" id="SignalP"/>
    </source>
</evidence>
<protein>
    <submittedName>
        <fullName evidence="4">Secreted protein</fullName>
    </submittedName>
</protein>
<dbReference type="WBParaSite" id="HPBE_0000746601-mRNA-1">
    <property type="protein sequence ID" value="HPBE_0000746601-mRNA-1"/>
    <property type="gene ID" value="HPBE_0000746601"/>
</dbReference>
<evidence type="ECO:0000313" key="4">
    <source>
        <dbReference type="WBParaSite" id="HPBE_0000746601-mRNA-1"/>
    </source>
</evidence>